<dbReference type="InterPro" id="IPR047187">
    <property type="entry name" value="SF1_C_Upf1"/>
</dbReference>
<dbReference type="Pfam" id="PF18044">
    <property type="entry name" value="zf-CCCH_4"/>
    <property type="match status" value="1"/>
</dbReference>
<sequence>MPICRFYQRGICRNGTACRFSHNSDSDSTAKPPPPRDRIESYREAAVFVRRLNGHKNVDFCLSEVHRLKDKLNTYIRDFDDFELNALFSLLAKCIEAFDKDKFDEVLRALSASLVVATPDYVEDVRTMDQMVSCMKVLVEVGRIDAKAAALIPTEKFREQARLIGSTEEPLQVPLRRIEFYKTGGASRNLKNRRGAGSGGPSPLSADEEAECDSLMHEFNLMPTLDEIKDNVPPSRLKSKLVNRPSGKWDATKDSEVLLYRATHYYCLRQEFLLPLKEALSYSLGFATATGAPARAMCYEHVSALPQPFGVTSTGDPYVQVAFTCQRPVDFTLGSHLIYGSLVALFRTTTGEPHGDANPDSLVFATVVQFDLRDAGGQKSEGGTVGIGFDEANFQKFQFDTEYCMLESPDYFLAKRPVFDFLREEDVFKEMPLLPKLLGDVDPHEEAPAYLRGVLVDLAPLYTGDGDVGIESDPLGPWPTVSGRRVELDPAQQQAMRHILRRPIGVVQGPPGTGKSYLGVKFARIARAALDKKSFDEPMLAVTLTNHALDQFLEDLLPYMPGQIVRFGGRSKSDNEALQECHVRAKMRENSEDYQRRQDFKDQLESTCRTLNSVAALYQGGDAQLVCILAYMPFSLFRRILSPVGWKMSFARLGHFAAEFAMESLRMWLDGTERQMAGLEQAWLIERGFDVKRRVKTSNRFDPGRSSRGYGAFEGLPERQRRDLSEEMEAGVDRLIDHLFEFGTPTRRNPELDMDELDLDLLDLVEQERMIGEQIFGEGDGRRPARVGLRVDEATGARGAAAIERPDDDNVDALEVDRSWRDELSMAASFQRKIRKRLELSFGATVVAATCHVAVHEAGSICVNQAAPSRRSRQGLVEAVGSALEGPMKAKLRDIYKKGEEAAKAYMQYRKALLFRACRGSKLIGMTSTYAALNRDLVHRLAPRVVIIEEAGELLECQLISSLSSPKLEHVVMIGDHQQLRPKINAFELCRKNHFDISLFERLTNLNVPFAKLSTQLRMRPEVSQLVKHFYVDGLIDHERVKKYDRVGGVATDVYFLDHRQSEQSFEGTSKKNDYEARFAASLAFYLVRSQQYQPEDITLLTPYIGQKRLMRGYLDPEIRSNKKQDVVGVRVATIDDYQGEENKVVILSLVRSNEAKKIGFIGIENRVIVALSRAKEGLYILGNSEMFDPSQSWKAVLQCLRQQGRIGPALTLKCRVHPANLENISDPNDFYYVRDGGCREPCRMLLPACGHRCPLNCHVFDHEMVTCDKPCNRPRPAGCSHKCPNLCFKCTKADAEPMDICKTPCEALVSVGLPCVHQKDVRCFMRDDPIERRCLQMVPVRLPCGHELSTHCYKSKSADLQCTYKLTVKAPCGHDVEQVCNDVKKCRRQCEVVLPCGHPCPQFCSPHHDHAKVKCEEACDQELTCGHSCDEACGEPHTKLCERECGMRCLHGNACSKACCEVCIPCREPCLWRCPHHKCEKLCHEPCERPRCNAHCTLELECGHPCQGLCGEPCPTCPRCFPEVEDTILLDTIGSALEDGSRLYMLPDQ</sequence>
<dbReference type="SMART" id="SM00356">
    <property type="entry name" value="ZnF_C3H1"/>
    <property type="match status" value="1"/>
</dbReference>
<dbReference type="GO" id="GO:0008270">
    <property type="term" value="F:zinc ion binding"/>
    <property type="evidence" value="ECO:0007669"/>
    <property type="project" value="UniProtKB-KW"/>
</dbReference>
<dbReference type="GO" id="GO:0031380">
    <property type="term" value="C:nuclear RNA-directed RNA polymerase complex"/>
    <property type="evidence" value="ECO:0007669"/>
    <property type="project" value="TreeGrafter"/>
</dbReference>
<dbReference type="Pfam" id="PF13086">
    <property type="entry name" value="AAA_11"/>
    <property type="match status" value="2"/>
</dbReference>
<proteinExistence type="predicted"/>
<dbReference type="InterPro" id="IPR000571">
    <property type="entry name" value="Znf_CCCH"/>
</dbReference>
<dbReference type="GO" id="GO:0005524">
    <property type="term" value="F:ATP binding"/>
    <property type="evidence" value="ECO:0007669"/>
    <property type="project" value="UniProtKB-KW"/>
</dbReference>
<dbReference type="GO" id="GO:0005694">
    <property type="term" value="C:chromosome"/>
    <property type="evidence" value="ECO:0007669"/>
    <property type="project" value="UniProtKB-ARBA"/>
</dbReference>
<accession>A0A7J6TA43</accession>
<evidence type="ECO:0000256" key="5">
    <source>
        <dbReference type="ARBA" id="ARBA00022806"/>
    </source>
</evidence>
<dbReference type="Gene3D" id="3.40.50.300">
    <property type="entry name" value="P-loop containing nucleotide triphosphate hydrolases"/>
    <property type="match status" value="3"/>
</dbReference>
<dbReference type="CDD" id="cd18808">
    <property type="entry name" value="SF1_C_Upf1"/>
    <property type="match status" value="1"/>
</dbReference>
<dbReference type="Proteomes" id="UP000553632">
    <property type="component" value="Unassembled WGS sequence"/>
</dbReference>
<evidence type="ECO:0000313" key="14">
    <source>
        <dbReference type="Proteomes" id="UP000574390"/>
    </source>
</evidence>
<dbReference type="FunFam" id="3.40.50.300:FF:000326">
    <property type="entry name" value="P-loop containing nucleoside triphosphate hydrolase"/>
    <property type="match status" value="1"/>
</dbReference>
<dbReference type="Proteomes" id="UP000574390">
    <property type="component" value="Unassembled WGS sequence"/>
</dbReference>
<dbReference type="PANTHER" id="PTHR10887">
    <property type="entry name" value="DNA2/NAM7 HELICASE FAMILY"/>
    <property type="match status" value="1"/>
</dbReference>
<evidence type="ECO:0000256" key="4">
    <source>
        <dbReference type="ARBA" id="ARBA00022801"/>
    </source>
</evidence>
<dbReference type="InterPro" id="IPR041677">
    <property type="entry name" value="DNA2/NAM7_AAA_11"/>
</dbReference>
<keyword evidence="13" id="KW-1185">Reference proteome</keyword>
<evidence type="ECO:0000259" key="10">
    <source>
        <dbReference type="PROSITE" id="PS50103"/>
    </source>
</evidence>
<name>A0A7J6TA43_PEROL</name>
<feature type="non-terminal residue" evidence="12">
    <location>
        <position position="1550"/>
    </location>
</feature>
<keyword evidence="7" id="KW-0067">ATP-binding</keyword>
<reference evidence="13 14" key="1">
    <citation type="submission" date="2020-04" db="EMBL/GenBank/DDBJ databases">
        <title>Perkinsus olseni comparative genomics.</title>
        <authorList>
            <person name="Bogema D.R."/>
        </authorList>
    </citation>
    <scope>NUCLEOTIDE SEQUENCE [LARGE SCALE GENOMIC DNA]</scope>
    <source>
        <strain evidence="12">ATCC PRA-205</strain>
        <strain evidence="11 13">ATCC PRA-207</strain>
    </source>
</reference>
<keyword evidence="6 8" id="KW-0862">Zinc</keyword>
<dbReference type="InterPro" id="IPR045055">
    <property type="entry name" value="DNA2/NAM7-like"/>
</dbReference>
<keyword evidence="3 8" id="KW-0863">Zinc-finger</keyword>
<dbReference type="InterPro" id="IPR027417">
    <property type="entry name" value="P-loop_NTPase"/>
</dbReference>
<keyword evidence="1 8" id="KW-0479">Metal-binding</keyword>
<keyword evidence="5" id="KW-0347">Helicase</keyword>
<evidence type="ECO:0000256" key="2">
    <source>
        <dbReference type="ARBA" id="ARBA00022741"/>
    </source>
</evidence>
<evidence type="ECO:0000313" key="12">
    <source>
        <dbReference type="EMBL" id="KAF4742144.1"/>
    </source>
</evidence>
<organism evidence="12 14">
    <name type="scientific">Perkinsus olseni</name>
    <name type="common">Perkinsus atlanticus</name>
    <dbReference type="NCBI Taxonomy" id="32597"/>
    <lineage>
        <taxon>Eukaryota</taxon>
        <taxon>Sar</taxon>
        <taxon>Alveolata</taxon>
        <taxon>Perkinsozoa</taxon>
        <taxon>Perkinsea</taxon>
        <taxon>Perkinsida</taxon>
        <taxon>Perkinsidae</taxon>
        <taxon>Perkinsus</taxon>
    </lineage>
</organism>
<evidence type="ECO:0000313" key="13">
    <source>
        <dbReference type="Proteomes" id="UP000553632"/>
    </source>
</evidence>
<gene>
    <name evidence="12" type="ORF">FOZ62_026836</name>
    <name evidence="11" type="ORF">FOZ63_028024</name>
</gene>
<comment type="caution">
    <text evidence="12">The sequence shown here is derived from an EMBL/GenBank/DDBJ whole genome shotgun (WGS) entry which is preliminary data.</text>
</comment>
<evidence type="ECO:0000256" key="6">
    <source>
        <dbReference type="ARBA" id="ARBA00022833"/>
    </source>
</evidence>
<dbReference type="GO" id="GO:0016787">
    <property type="term" value="F:hydrolase activity"/>
    <property type="evidence" value="ECO:0007669"/>
    <property type="project" value="UniProtKB-KW"/>
</dbReference>
<dbReference type="InterPro" id="IPR041679">
    <property type="entry name" value="DNA2/NAM7-like_C"/>
</dbReference>
<dbReference type="OMA" id="CHEPCER"/>
<evidence type="ECO:0000256" key="7">
    <source>
        <dbReference type="ARBA" id="ARBA00022840"/>
    </source>
</evidence>
<evidence type="ECO:0000256" key="1">
    <source>
        <dbReference type="ARBA" id="ARBA00022723"/>
    </source>
</evidence>
<dbReference type="Pfam" id="PF13087">
    <property type="entry name" value="AAA_12"/>
    <property type="match status" value="1"/>
</dbReference>
<dbReference type="PROSITE" id="PS50103">
    <property type="entry name" value="ZF_C3H1"/>
    <property type="match status" value="1"/>
</dbReference>
<dbReference type="PANTHER" id="PTHR10887:SF341">
    <property type="entry name" value="NFX1-TYPE ZINC FINGER-CONTAINING PROTEIN 1"/>
    <property type="match status" value="1"/>
</dbReference>
<feature type="region of interest" description="Disordered" evidence="9">
    <location>
        <begin position="189"/>
        <end position="208"/>
    </location>
</feature>
<dbReference type="EMBL" id="JABANO010036405">
    <property type="protein sequence ID" value="KAF4701882.1"/>
    <property type="molecule type" value="Genomic_DNA"/>
</dbReference>
<dbReference type="InterPro" id="IPR036855">
    <property type="entry name" value="Znf_CCCH_sf"/>
</dbReference>
<evidence type="ECO:0000313" key="11">
    <source>
        <dbReference type="EMBL" id="KAF4701882.1"/>
    </source>
</evidence>
<keyword evidence="2" id="KW-0547">Nucleotide-binding</keyword>
<protein>
    <recommendedName>
        <fullName evidence="10">C3H1-type domain-containing protein</fullName>
    </recommendedName>
</protein>
<dbReference type="GO" id="GO:0004386">
    <property type="term" value="F:helicase activity"/>
    <property type="evidence" value="ECO:0007669"/>
    <property type="project" value="UniProtKB-KW"/>
</dbReference>
<feature type="zinc finger region" description="C3H1-type" evidence="8">
    <location>
        <begin position="1"/>
        <end position="25"/>
    </location>
</feature>
<evidence type="ECO:0000256" key="8">
    <source>
        <dbReference type="PROSITE-ProRule" id="PRU00723"/>
    </source>
</evidence>
<evidence type="ECO:0000256" key="9">
    <source>
        <dbReference type="SAM" id="MobiDB-lite"/>
    </source>
</evidence>
<dbReference type="EMBL" id="JABANM010008714">
    <property type="protein sequence ID" value="KAF4742144.1"/>
    <property type="molecule type" value="Genomic_DNA"/>
</dbReference>
<dbReference type="SUPFAM" id="SSF90229">
    <property type="entry name" value="CCCH zinc finger"/>
    <property type="match status" value="1"/>
</dbReference>
<keyword evidence="4" id="KW-0378">Hydrolase</keyword>
<dbReference type="SUPFAM" id="SSF52540">
    <property type="entry name" value="P-loop containing nucleoside triphosphate hydrolases"/>
    <property type="match status" value="1"/>
</dbReference>
<evidence type="ECO:0000256" key="3">
    <source>
        <dbReference type="ARBA" id="ARBA00022771"/>
    </source>
</evidence>
<feature type="domain" description="C3H1-type" evidence="10">
    <location>
        <begin position="1"/>
        <end position="25"/>
    </location>
</feature>
<dbReference type="InterPro" id="IPR041367">
    <property type="entry name" value="Znf-CCCH_4"/>
</dbReference>
<dbReference type="GO" id="GO:0031048">
    <property type="term" value="P:regulatory ncRNA-mediated heterochromatin formation"/>
    <property type="evidence" value="ECO:0007669"/>
    <property type="project" value="TreeGrafter"/>
</dbReference>